<dbReference type="Proteomes" id="UP000315648">
    <property type="component" value="Unassembled WGS sequence"/>
</dbReference>
<keyword evidence="3" id="KW-1185">Reference proteome</keyword>
<name>A0A556QQU5_9BACT</name>
<protein>
    <submittedName>
        <fullName evidence="2">Uncharacterized protein</fullName>
    </submittedName>
</protein>
<dbReference type="Gene3D" id="3.40.50.11350">
    <property type="match status" value="1"/>
</dbReference>
<organism evidence="2 3">
    <name type="scientific">Rariglobus hedericola</name>
    <dbReference type="NCBI Taxonomy" id="2597822"/>
    <lineage>
        <taxon>Bacteria</taxon>
        <taxon>Pseudomonadati</taxon>
        <taxon>Verrucomicrobiota</taxon>
        <taxon>Opitutia</taxon>
        <taxon>Opitutales</taxon>
        <taxon>Opitutaceae</taxon>
        <taxon>Rariglobus</taxon>
    </lineage>
</organism>
<comment type="caution">
    <text evidence="2">The sequence shown here is derived from an EMBL/GenBank/DDBJ whole genome shotgun (WGS) entry which is preliminary data.</text>
</comment>
<dbReference type="RefSeq" id="WP_144229357.1">
    <property type="nucleotide sequence ID" value="NZ_CBCRVV010000005.1"/>
</dbReference>
<evidence type="ECO:0000256" key="1">
    <source>
        <dbReference type="SAM" id="MobiDB-lite"/>
    </source>
</evidence>
<evidence type="ECO:0000313" key="3">
    <source>
        <dbReference type="Proteomes" id="UP000315648"/>
    </source>
</evidence>
<sequence>MNAPSPSTPPPRRRRSPLPEPGVRDRLLVIRHRSDTLGGWLSKQQGLFSEFFAVLGALHYAERNGAAGVRIEFTSKLYRDPARDTNWWGYFFEPVMWLGEPRPGARKVHCNGWHRFGPHAWNESWTTLSIPGNTALQPYPINAEHEVREVNRLTARHIRVRPEWTARVDEFLSAHTQPSDFLIGVHYRGTDKINVFPYRSPDYSVYAEQIDRVLARHQPQSWRLFVATDETEFADWAAARYGDRVISLSDAPRLSASDPDGRKNGTHKNLSLSGVVKGGTAVLDCLLLSRCHHLIKNRSSLSDISLAFNAALPWTFILDDTLVHEGTGISS</sequence>
<evidence type="ECO:0000313" key="2">
    <source>
        <dbReference type="EMBL" id="TSJ79014.1"/>
    </source>
</evidence>
<dbReference type="EMBL" id="VMBG01000001">
    <property type="protein sequence ID" value="TSJ79014.1"/>
    <property type="molecule type" value="Genomic_DNA"/>
</dbReference>
<accession>A0A556QQU5</accession>
<dbReference type="OrthoDB" id="837217at2"/>
<gene>
    <name evidence="2" type="ORF">FPL22_06860</name>
</gene>
<proteinExistence type="predicted"/>
<reference evidence="2 3" key="1">
    <citation type="submission" date="2019-07" db="EMBL/GenBank/DDBJ databases">
        <title>Description of 53C-WASEF.</title>
        <authorList>
            <person name="Pitt A."/>
            <person name="Hahn M.W."/>
        </authorList>
    </citation>
    <scope>NUCLEOTIDE SEQUENCE [LARGE SCALE GENOMIC DNA]</scope>
    <source>
        <strain evidence="2 3">53C-WASEF</strain>
    </source>
</reference>
<dbReference type="AlphaFoldDB" id="A0A556QQU5"/>
<feature type="compositionally biased region" description="Pro residues" evidence="1">
    <location>
        <begin position="1"/>
        <end position="10"/>
    </location>
</feature>
<feature type="region of interest" description="Disordered" evidence="1">
    <location>
        <begin position="1"/>
        <end position="20"/>
    </location>
</feature>